<evidence type="ECO:0000256" key="2">
    <source>
        <dbReference type="ARBA" id="ARBA00022991"/>
    </source>
</evidence>
<dbReference type="GO" id="GO:0015979">
    <property type="term" value="P:photosynthesis"/>
    <property type="evidence" value="ECO:0007669"/>
    <property type="project" value="InterPro"/>
</dbReference>
<dbReference type="InterPro" id="IPR012128">
    <property type="entry name" value="Phycobilisome_asu/bsu"/>
</dbReference>
<evidence type="ECO:0000313" key="5">
    <source>
        <dbReference type="Proteomes" id="UP000183940"/>
    </source>
</evidence>
<reference evidence="4" key="1">
    <citation type="submission" date="2016-10" db="EMBL/GenBank/DDBJ databases">
        <title>CRISPR-Cas defence system in Roseofilum reptotaenium: evidence of a bacteriophage-cyanobacterium arms race in the coral black band disease.</title>
        <authorList>
            <person name="Buerger P."/>
            <person name="Wood-Charlson E.M."/>
            <person name="Weynberg K.D."/>
            <person name="Willis B."/>
            <person name="Van Oppen M.J."/>
        </authorList>
    </citation>
    <scope>NUCLEOTIDE SEQUENCE [LARGE SCALE GENOMIC DNA]</scope>
    <source>
        <strain evidence="4">AO1-A</strain>
    </source>
</reference>
<dbReference type="GO" id="GO:0030089">
    <property type="term" value="C:phycobilisome"/>
    <property type="evidence" value="ECO:0007669"/>
    <property type="project" value="InterPro"/>
</dbReference>
<keyword evidence="5" id="KW-1185">Reference proteome</keyword>
<accession>A0A1L9QXK2</accession>
<dbReference type="SUPFAM" id="SSF46458">
    <property type="entry name" value="Globin-like"/>
    <property type="match status" value="1"/>
</dbReference>
<dbReference type="InterPro" id="IPR009050">
    <property type="entry name" value="Globin-like_sf"/>
</dbReference>
<evidence type="ECO:0000256" key="3">
    <source>
        <dbReference type="ARBA" id="ARBA00023307"/>
    </source>
</evidence>
<protein>
    <recommendedName>
        <fullName evidence="6">Phycobilisome protein</fullName>
    </recommendedName>
</protein>
<gene>
    <name evidence="4" type="ORF">BI308_00130</name>
</gene>
<sequence>MNTDLETLFAEAENRYLKPEELKGLTEYVESLPQRLETYSQIREKEVEIMQAVADQLPQYFPNSSVEDMERSIKNAMLMLRYCAMAMLINNDKLVQDRFVDWLSQSMAMYETQDLDKALYKLLNQQLMKSLKPEQIKLIKSPLILAQTQLLKSES</sequence>
<dbReference type="Pfam" id="PF00502">
    <property type="entry name" value="Phycobilisome"/>
    <property type="match status" value="1"/>
</dbReference>
<keyword evidence="3" id="KW-0089">Bile pigment</keyword>
<dbReference type="STRING" id="1925591.BI308_00130"/>
<dbReference type="Gene3D" id="1.10.490.20">
    <property type="entry name" value="Phycocyanins"/>
    <property type="match status" value="1"/>
</dbReference>
<dbReference type="EMBL" id="MLAW01000001">
    <property type="protein sequence ID" value="OJJ27425.1"/>
    <property type="molecule type" value="Genomic_DNA"/>
</dbReference>
<comment type="similarity">
    <text evidence="1">Belongs to the phycobiliprotein family.</text>
</comment>
<evidence type="ECO:0000256" key="1">
    <source>
        <dbReference type="ARBA" id="ARBA00008182"/>
    </source>
</evidence>
<dbReference type="Proteomes" id="UP000183940">
    <property type="component" value="Unassembled WGS sequence"/>
</dbReference>
<comment type="caution">
    <text evidence="4">The sequence shown here is derived from an EMBL/GenBank/DDBJ whole genome shotgun (WGS) entry which is preliminary data.</text>
</comment>
<dbReference type="AlphaFoldDB" id="A0A1L9QXK2"/>
<name>A0A1L9QXK2_9CYAN</name>
<evidence type="ECO:0000313" key="4">
    <source>
        <dbReference type="EMBL" id="OJJ27425.1"/>
    </source>
</evidence>
<dbReference type="InterPro" id="IPR038719">
    <property type="entry name" value="Phycobilisome_asu/bsu_sf"/>
</dbReference>
<evidence type="ECO:0008006" key="6">
    <source>
        <dbReference type="Google" id="ProtNLM"/>
    </source>
</evidence>
<organism evidence="4 5">
    <name type="scientific">Roseofilum reptotaenium AO1-A</name>
    <dbReference type="NCBI Taxonomy" id="1925591"/>
    <lineage>
        <taxon>Bacteria</taxon>
        <taxon>Bacillati</taxon>
        <taxon>Cyanobacteriota</taxon>
        <taxon>Cyanophyceae</taxon>
        <taxon>Desertifilales</taxon>
        <taxon>Desertifilaceae</taxon>
        <taxon>Roseofilum</taxon>
    </lineage>
</organism>
<proteinExistence type="inferred from homology"/>
<keyword evidence="2" id="KW-0157">Chromophore</keyword>